<dbReference type="EMBL" id="AQGS01000434">
    <property type="protein sequence ID" value="EPS40147.1"/>
    <property type="molecule type" value="Genomic_DNA"/>
</dbReference>
<feature type="domain" description="DUF7580" evidence="3">
    <location>
        <begin position="507"/>
        <end position="689"/>
    </location>
</feature>
<protein>
    <recommendedName>
        <fullName evidence="3">DUF7580 domain-containing protein</fullName>
    </recommendedName>
</protein>
<dbReference type="HOGENOM" id="CLU_023688_0_0_1"/>
<sequence length="709" mass="79493">MSGLEIVGLLLGALALTEPIGKGLKSAVGITKSSASFQAYINSTSLEYRLLGQMFRNESRRIFGNFLTEGQLDDMFGDNGQEDPRWKDSGWKNDVKTYLGTFYSEISAAMLLVFQTLSGLNENIARLKDLDDLPAPGDGKCSIHTNCECLPDSIPTKIKSKLERRKDEIRTAFKDLFRYNMLYQSAVNRFLEDQTWKLKATKALLRKHKRCRVSKAPRTAPWAAVSQVIDDLHEATRRLSFALQRVATCTCHTFHLRLEMVSLVALSNPSGNYTPYINPKDPRLQTLQFNLITIGNNQVPQPSIGHGLHPSVYQKPNKLSLRIELKPYAQIKPSSVKLSSFVSPDTPTQTQESRSMTSCIKQSSLRATEENSESNTADTTIESSSGVALKSKLRKSVAFARNTISTTLFSTETRKRKGGSPIENPRLKNATINDSNESELIERSTVPEEIEDLCAWLIRLGVPSEQQIEEYTPGVLTADEGIQYLVFEERNVEVGFEMDLCSQKHESLLDHLTSGRNVLSIAQRLELAHTLAISLLRLHSSSWIERSWSSKDVMLFLLPEATDAQRQWSPYVAAAFNDITKIQQIAKADSSKKPECNLSYVASLGIIFLEIGLSKSLRDNQGEGGSGDVHIDAYRKAFGEVMVRSVNECMGPIYDTIVERCIKWMDSDELDDKEVQQRFYEEIVLGLERCIQTASAGPERRRRRRGVGS</sequence>
<evidence type="ECO:0000259" key="3">
    <source>
        <dbReference type="Pfam" id="PF24476"/>
    </source>
</evidence>
<dbReference type="Pfam" id="PF24476">
    <property type="entry name" value="DUF7580"/>
    <property type="match status" value="1"/>
</dbReference>
<name>S8BXT9_DACHA</name>
<feature type="chain" id="PRO_5004548780" description="DUF7580 domain-containing protein" evidence="2">
    <location>
        <begin position="18"/>
        <end position="709"/>
    </location>
</feature>
<reference evidence="4 5" key="1">
    <citation type="journal article" date="2013" name="PLoS Genet.">
        <title>Genomic mechanisms accounting for the adaptation to parasitism in nematode-trapping fungi.</title>
        <authorList>
            <person name="Meerupati T."/>
            <person name="Andersson K.M."/>
            <person name="Friman E."/>
            <person name="Kumar D."/>
            <person name="Tunlid A."/>
            <person name="Ahren D."/>
        </authorList>
    </citation>
    <scope>NUCLEOTIDE SEQUENCE [LARGE SCALE GENOMIC DNA]</scope>
    <source>
        <strain evidence="4 5">CBS 200.50</strain>
    </source>
</reference>
<organism evidence="4 5">
    <name type="scientific">Dactylellina haptotyla (strain CBS 200.50)</name>
    <name type="common">Nematode-trapping fungus</name>
    <name type="synonym">Monacrosporium haptotylum</name>
    <dbReference type="NCBI Taxonomy" id="1284197"/>
    <lineage>
        <taxon>Eukaryota</taxon>
        <taxon>Fungi</taxon>
        <taxon>Dikarya</taxon>
        <taxon>Ascomycota</taxon>
        <taxon>Pezizomycotina</taxon>
        <taxon>Orbiliomycetes</taxon>
        <taxon>Orbiliales</taxon>
        <taxon>Orbiliaceae</taxon>
        <taxon>Dactylellina</taxon>
    </lineage>
</organism>
<gene>
    <name evidence="4" type="ORF">H072_6044</name>
</gene>
<feature type="compositionally biased region" description="Polar residues" evidence="1">
    <location>
        <begin position="373"/>
        <end position="385"/>
    </location>
</feature>
<dbReference type="STRING" id="1284197.S8BXT9"/>
<evidence type="ECO:0000313" key="5">
    <source>
        <dbReference type="Proteomes" id="UP000015100"/>
    </source>
</evidence>
<feature type="signal peptide" evidence="2">
    <location>
        <begin position="1"/>
        <end position="17"/>
    </location>
</feature>
<dbReference type="Proteomes" id="UP000015100">
    <property type="component" value="Unassembled WGS sequence"/>
</dbReference>
<proteinExistence type="predicted"/>
<dbReference type="AlphaFoldDB" id="S8BXT9"/>
<dbReference type="PANTHER" id="PTHR35186">
    <property type="entry name" value="ANK_REP_REGION DOMAIN-CONTAINING PROTEIN"/>
    <property type="match status" value="1"/>
</dbReference>
<dbReference type="InterPro" id="IPR056002">
    <property type="entry name" value="DUF7580"/>
</dbReference>
<dbReference type="eggNOG" id="ENOG502SFNE">
    <property type="taxonomic scope" value="Eukaryota"/>
</dbReference>
<reference evidence="5" key="2">
    <citation type="submission" date="2013-04" db="EMBL/GenBank/DDBJ databases">
        <title>Genomic mechanisms accounting for the adaptation to parasitism in nematode-trapping fungi.</title>
        <authorList>
            <person name="Ahren D.G."/>
        </authorList>
    </citation>
    <scope>NUCLEOTIDE SEQUENCE [LARGE SCALE GENOMIC DNA]</scope>
    <source>
        <strain evidence="5">CBS 200.50</strain>
    </source>
</reference>
<evidence type="ECO:0000313" key="4">
    <source>
        <dbReference type="EMBL" id="EPS40147.1"/>
    </source>
</evidence>
<keyword evidence="5" id="KW-1185">Reference proteome</keyword>
<feature type="region of interest" description="Disordered" evidence="1">
    <location>
        <begin position="338"/>
        <end position="385"/>
    </location>
</feature>
<dbReference type="OMA" id="FHLRLEM"/>
<evidence type="ECO:0000256" key="1">
    <source>
        <dbReference type="SAM" id="MobiDB-lite"/>
    </source>
</evidence>
<feature type="compositionally biased region" description="Polar residues" evidence="1">
    <location>
        <begin position="338"/>
        <end position="366"/>
    </location>
</feature>
<dbReference type="OrthoDB" id="5331891at2759"/>
<dbReference type="PANTHER" id="PTHR35186:SF4">
    <property type="entry name" value="PRION-INHIBITION AND PROPAGATION HELO DOMAIN-CONTAINING PROTEIN"/>
    <property type="match status" value="1"/>
</dbReference>
<keyword evidence="2" id="KW-0732">Signal</keyword>
<accession>S8BXT9</accession>
<evidence type="ECO:0000256" key="2">
    <source>
        <dbReference type="SAM" id="SignalP"/>
    </source>
</evidence>
<comment type="caution">
    <text evidence="4">The sequence shown here is derived from an EMBL/GenBank/DDBJ whole genome shotgun (WGS) entry which is preliminary data.</text>
</comment>